<evidence type="ECO:0000256" key="17">
    <source>
        <dbReference type="SAM" id="Phobius"/>
    </source>
</evidence>
<keyword evidence="10 16" id="KW-0408">Iron</keyword>
<dbReference type="eggNOG" id="COG1622">
    <property type="taxonomic scope" value="Bacteria"/>
</dbReference>
<keyword evidence="4 16" id="KW-0349">Heme</keyword>
<dbReference type="CDD" id="cd04213">
    <property type="entry name" value="CuRO_CcO_Caa3_II"/>
    <property type="match status" value="1"/>
</dbReference>
<evidence type="ECO:0000256" key="4">
    <source>
        <dbReference type="ARBA" id="ARBA00022617"/>
    </source>
</evidence>
<comment type="subcellular location">
    <subcellularLocation>
        <location evidence="1">Membrane</location>
        <topology evidence="1">Multi-pass membrane protein</topology>
    </subcellularLocation>
</comment>
<dbReference type="InterPro" id="IPR045187">
    <property type="entry name" value="CcO_II"/>
</dbReference>
<reference evidence="21 22" key="1">
    <citation type="submission" date="2013-07" db="EMBL/GenBank/DDBJ databases">
        <title>Completed genome of Sphingomonas sanxanigenens NX02.</title>
        <authorList>
            <person name="Ma T."/>
            <person name="Huang H."/>
            <person name="Wu M."/>
            <person name="Li X."/>
            <person name="Li G."/>
        </authorList>
    </citation>
    <scope>NUCLEOTIDE SEQUENCE [LARGE SCALE GENOMIC DNA]</scope>
    <source>
        <strain evidence="21 22">NX02</strain>
    </source>
</reference>
<evidence type="ECO:0000256" key="5">
    <source>
        <dbReference type="ARBA" id="ARBA00022660"/>
    </source>
</evidence>
<gene>
    <name evidence="21" type="ORF">NX02_15090</name>
</gene>
<organism evidence="21 22">
    <name type="scientific">Sphingomonas sanxanigenens DSM 19645 = NX02</name>
    <dbReference type="NCBI Taxonomy" id="1123269"/>
    <lineage>
        <taxon>Bacteria</taxon>
        <taxon>Pseudomonadati</taxon>
        <taxon>Pseudomonadota</taxon>
        <taxon>Alphaproteobacteria</taxon>
        <taxon>Sphingomonadales</taxon>
        <taxon>Sphingomonadaceae</taxon>
        <taxon>Sphingomonas</taxon>
    </lineage>
</organism>
<dbReference type="PROSITE" id="PS50857">
    <property type="entry name" value="COX2_CUA"/>
    <property type="match status" value="1"/>
</dbReference>
<sequence length="323" mass="34068">MGSGVHRYLCLCACLILPACAGEQSALAPFGAGADRILGLTWVLAIGAVIIFACVALLTVHAMRQPEHGLTHDQGMRVVLWLGAVLPAVLLGILLLFALPAMRPMATAPGDLKIAVDGRQFWWHVTYQAGETPPLASANEIRLPAGRTVLFELTAKDVLHSFWIPGLAGKMDMLPGRTNRLVVKADTPGTYRGVCAEFCGLSHALMAFDVVVMPAPDFDRWLAARRAALAPASSPGLASFDRHGCRSCHGLSAGDPPGSIGPSLAGLGSRRSLAAGVLPMTEDALAGFIRDPAATKPGARMPSAPDMTDEDARLIARALMELR</sequence>
<evidence type="ECO:0000313" key="21">
    <source>
        <dbReference type="EMBL" id="AHE54701.1"/>
    </source>
</evidence>
<feature type="signal peptide" evidence="18">
    <location>
        <begin position="1"/>
        <end position="21"/>
    </location>
</feature>
<evidence type="ECO:0000256" key="18">
    <source>
        <dbReference type="SAM" id="SignalP"/>
    </source>
</evidence>
<evidence type="ECO:0000256" key="1">
    <source>
        <dbReference type="ARBA" id="ARBA00004141"/>
    </source>
</evidence>
<keyword evidence="22" id="KW-1185">Reference proteome</keyword>
<evidence type="ECO:0000256" key="14">
    <source>
        <dbReference type="ARBA" id="ARBA00031399"/>
    </source>
</evidence>
<feature type="domain" description="Cytochrome c" evidence="20">
    <location>
        <begin position="231"/>
        <end position="323"/>
    </location>
</feature>
<dbReference type="GO" id="GO:0042773">
    <property type="term" value="P:ATP synthesis coupled electron transport"/>
    <property type="evidence" value="ECO:0007669"/>
    <property type="project" value="TreeGrafter"/>
</dbReference>
<dbReference type="GO" id="GO:0020037">
    <property type="term" value="F:heme binding"/>
    <property type="evidence" value="ECO:0007669"/>
    <property type="project" value="InterPro"/>
</dbReference>
<dbReference type="InterPro" id="IPR009056">
    <property type="entry name" value="Cyt_c-like_dom"/>
</dbReference>
<keyword evidence="5" id="KW-0679">Respiratory chain</keyword>
<feature type="chain" id="PRO_5004785271" description="Cytochrome aa3 subunit 2" evidence="18">
    <location>
        <begin position="22"/>
        <end position="323"/>
    </location>
</feature>
<dbReference type="PROSITE" id="PS00078">
    <property type="entry name" value="COX2"/>
    <property type="match status" value="1"/>
</dbReference>
<dbReference type="InterPro" id="IPR008972">
    <property type="entry name" value="Cupredoxin"/>
</dbReference>
<dbReference type="HOGENOM" id="CLU_036876_1_1_5"/>
<dbReference type="InterPro" id="IPR036909">
    <property type="entry name" value="Cyt_c-like_dom_sf"/>
</dbReference>
<evidence type="ECO:0000256" key="16">
    <source>
        <dbReference type="PROSITE-ProRule" id="PRU00433"/>
    </source>
</evidence>
<dbReference type="Pfam" id="PF00116">
    <property type="entry name" value="COX2"/>
    <property type="match status" value="1"/>
</dbReference>
<keyword evidence="6 17" id="KW-0812">Transmembrane</keyword>
<evidence type="ECO:0000256" key="15">
    <source>
        <dbReference type="ARBA" id="ARBA00047816"/>
    </source>
</evidence>
<evidence type="ECO:0000256" key="9">
    <source>
        <dbReference type="ARBA" id="ARBA00022989"/>
    </source>
</evidence>
<dbReference type="GO" id="GO:0005507">
    <property type="term" value="F:copper ion binding"/>
    <property type="evidence" value="ECO:0007669"/>
    <property type="project" value="InterPro"/>
</dbReference>
<feature type="transmembrane region" description="Helical" evidence="17">
    <location>
        <begin position="37"/>
        <end position="58"/>
    </location>
</feature>
<proteinExistence type="inferred from homology"/>
<keyword evidence="11" id="KW-0186">Copper</keyword>
<keyword evidence="7 16" id="KW-0479">Metal-binding</keyword>
<evidence type="ECO:0000256" key="3">
    <source>
        <dbReference type="ARBA" id="ARBA00022448"/>
    </source>
</evidence>
<dbReference type="KEGG" id="ssan:NX02_15090"/>
<evidence type="ECO:0000259" key="20">
    <source>
        <dbReference type="PROSITE" id="PS51007"/>
    </source>
</evidence>
<evidence type="ECO:0000256" key="11">
    <source>
        <dbReference type="ARBA" id="ARBA00023008"/>
    </source>
</evidence>
<accession>W0AC90</accession>
<dbReference type="RefSeq" id="WP_025292905.1">
    <property type="nucleotide sequence ID" value="NZ_CP006644.1"/>
</dbReference>
<evidence type="ECO:0000256" key="7">
    <source>
        <dbReference type="ARBA" id="ARBA00022723"/>
    </source>
</evidence>
<dbReference type="InterPro" id="IPR014222">
    <property type="entry name" value="Cyt_c_oxidase_su2"/>
</dbReference>
<keyword evidence="8" id="KW-0249">Electron transport</keyword>
<keyword evidence="12 17" id="KW-0472">Membrane</keyword>
<evidence type="ECO:0000256" key="10">
    <source>
        <dbReference type="ARBA" id="ARBA00023004"/>
    </source>
</evidence>
<keyword evidence="3" id="KW-0813">Transport</keyword>
<dbReference type="SUPFAM" id="SSF46626">
    <property type="entry name" value="Cytochrome c"/>
    <property type="match status" value="1"/>
</dbReference>
<evidence type="ECO:0000256" key="6">
    <source>
        <dbReference type="ARBA" id="ARBA00022692"/>
    </source>
</evidence>
<dbReference type="PANTHER" id="PTHR22888">
    <property type="entry name" value="CYTOCHROME C OXIDASE, SUBUNIT II"/>
    <property type="match status" value="1"/>
</dbReference>
<dbReference type="SUPFAM" id="SSF49503">
    <property type="entry name" value="Cupredoxins"/>
    <property type="match status" value="1"/>
</dbReference>
<keyword evidence="9 17" id="KW-1133">Transmembrane helix</keyword>
<dbReference type="GO" id="GO:0016020">
    <property type="term" value="C:membrane"/>
    <property type="evidence" value="ECO:0007669"/>
    <property type="project" value="UniProtKB-SubCell"/>
</dbReference>
<dbReference type="PANTHER" id="PTHR22888:SF9">
    <property type="entry name" value="CYTOCHROME C OXIDASE SUBUNIT 2"/>
    <property type="match status" value="1"/>
</dbReference>
<dbReference type="EMBL" id="CP006644">
    <property type="protein sequence ID" value="AHE54701.1"/>
    <property type="molecule type" value="Genomic_DNA"/>
</dbReference>
<comment type="function">
    <text evidence="13">Subunits I and II form the functional core of the enzyme complex. Electrons originating in cytochrome c are transferred via heme a and Cu(A) to the binuclear center formed by heme a3 and Cu(B).</text>
</comment>
<dbReference type="Pfam" id="PF00034">
    <property type="entry name" value="Cytochrom_C"/>
    <property type="match status" value="1"/>
</dbReference>
<dbReference type="AlphaFoldDB" id="W0AC90"/>
<dbReference type="STRING" id="1123269.NX02_15090"/>
<evidence type="ECO:0000256" key="2">
    <source>
        <dbReference type="ARBA" id="ARBA00007866"/>
    </source>
</evidence>
<dbReference type="NCBIfam" id="TIGR02866">
    <property type="entry name" value="CoxB"/>
    <property type="match status" value="1"/>
</dbReference>
<dbReference type="PATRIC" id="fig|1123269.5.peg.2946"/>
<comment type="similarity">
    <text evidence="2">Belongs to the cytochrome c oxidase subunit 2 family.</text>
</comment>
<dbReference type="PROSITE" id="PS51007">
    <property type="entry name" value="CYTC"/>
    <property type="match status" value="1"/>
</dbReference>
<evidence type="ECO:0000259" key="19">
    <source>
        <dbReference type="PROSITE" id="PS50857"/>
    </source>
</evidence>
<evidence type="ECO:0000313" key="22">
    <source>
        <dbReference type="Proteomes" id="UP000018851"/>
    </source>
</evidence>
<dbReference type="InterPro" id="IPR034236">
    <property type="entry name" value="CuRO_CcO_Caa3_II"/>
</dbReference>
<feature type="domain" description="Cytochrome oxidase subunit II copper A binding" evidence="19">
    <location>
        <begin position="109"/>
        <end position="224"/>
    </location>
</feature>
<comment type="catalytic activity">
    <reaction evidence="15">
        <text>4 Fe(II)-[cytochrome c] + O2 + 8 H(+)(in) = 4 Fe(III)-[cytochrome c] + 2 H2O + 4 H(+)(out)</text>
        <dbReference type="Rhea" id="RHEA:11436"/>
        <dbReference type="Rhea" id="RHEA-COMP:10350"/>
        <dbReference type="Rhea" id="RHEA-COMP:14399"/>
        <dbReference type="ChEBI" id="CHEBI:15377"/>
        <dbReference type="ChEBI" id="CHEBI:15378"/>
        <dbReference type="ChEBI" id="CHEBI:15379"/>
        <dbReference type="ChEBI" id="CHEBI:29033"/>
        <dbReference type="ChEBI" id="CHEBI:29034"/>
        <dbReference type="EC" id="7.1.1.9"/>
    </reaction>
</comment>
<dbReference type="GO" id="GO:0004129">
    <property type="term" value="F:cytochrome-c oxidase activity"/>
    <property type="evidence" value="ECO:0007669"/>
    <property type="project" value="UniProtKB-EC"/>
</dbReference>
<dbReference type="InterPro" id="IPR002429">
    <property type="entry name" value="CcO_II-like_C"/>
</dbReference>
<dbReference type="InterPro" id="IPR001505">
    <property type="entry name" value="Copper_CuA"/>
</dbReference>
<name>W0AC90_9SPHN</name>
<keyword evidence="18" id="KW-0732">Signal</keyword>
<evidence type="ECO:0000256" key="12">
    <source>
        <dbReference type="ARBA" id="ARBA00023136"/>
    </source>
</evidence>
<dbReference type="Proteomes" id="UP000018851">
    <property type="component" value="Chromosome"/>
</dbReference>
<protein>
    <recommendedName>
        <fullName evidence="14">Cytochrome aa3 subunit 2</fullName>
    </recommendedName>
</protein>
<dbReference type="Gene3D" id="2.60.40.420">
    <property type="entry name" value="Cupredoxins - blue copper proteins"/>
    <property type="match status" value="1"/>
</dbReference>
<dbReference type="eggNOG" id="COG2010">
    <property type="taxonomic scope" value="Bacteria"/>
</dbReference>
<dbReference type="GO" id="GO:0016491">
    <property type="term" value="F:oxidoreductase activity"/>
    <property type="evidence" value="ECO:0007669"/>
    <property type="project" value="InterPro"/>
</dbReference>
<evidence type="ECO:0000256" key="8">
    <source>
        <dbReference type="ARBA" id="ARBA00022982"/>
    </source>
</evidence>
<evidence type="ECO:0000256" key="13">
    <source>
        <dbReference type="ARBA" id="ARBA00024688"/>
    </source>
</evidence>
<feature type="transmembrane region" description="Helical" evidence="17">
    <location>
        <begin position="78"/>
        <end position="99"/>
    </location>
</feature>